<gene>
    <name evidence="2" type="ORF">SAMN06297468_0455</name>
</gene>
<name>A0A1Y6EE24_9SPHN</name>
<evidence type="ECO:0000259" key="1">
    <source>
        <dbReference type="Pfam" id="PF00561"/>
    </source>
</evidence>
<dbReference type="InterPro" id="IPR000073">
    <property type="entry name" value="AB_hydrolase_1"/>
</dbReference>
<keyword evidence="3" id="KW-1185">Reference proteome</keyword>
<dbReference type="Gene3D" id="3.40.50.1820">
    <property type="entry name" value="alpha/beta hydrolase"/>
    <property type="match status" value="1"/>
</dbReference>
<dbReference type="InterPro" id="IPR050266">
    <property type="entry name" value="AB_hydrolase_sf"/>
</dbReference>
<dbReference type="PANTHER" id="PTHR43798">
    <property type="entry name" value="MONOACYLGLYCEROL LIPASE"/>
    <property type="match status" value="1"/>
</dbReference>
<dbReference type="GO" id="GO:0016020">
    <property type="term" value="C:membrane"/>
    <property type="evidence" value="ECO:0007669"/>
    <property type="project" value="TreeGrafter"/>
</dbReference>
<dbReference type="PRINTS" id="PR00111">
    <property type="entry name" value="ABHYDROLASE"/>
</dbReference>
<reference evidence="3" key="1">
    <citation type="submission" date="2017-04" db="EMBL/GenBank/DDBJ databases">
        <authorList>
            <person name="Varghese N."/>
            <person name="Submissions S."/>
        </authorList>
    </citation>
    <scope>NUCLEOTIDE SEQUENCE [LARGE SCALE GENOMIC DNA]</scope>
</reference>
<feature type="domain" description="AB hydrolase-1" evidence="1">
    <location>
        <begin position="64"/>
        <end position="299"/>
    </location>
</feature>
<evidence type="ECO:0000313" key="2">
    <source>
        <dbReference type="EMBL" id="SMQ60669.1"/>
    </source>
</evidence>
<dbReference type="OrthoDB" id="8680283at2"/>
<evidence type="ECO:0000313" key="3">
    <source>
        <dbReference type="Proteomes" id="UP000194420"/>
    </source>
</evidence>
<dbReference type="RefSeq" id="WP_086436394.1">
    <property type="nucleotide sequence ID" value="NZ_FXWG01000001.1"/>
</dbReference>
<proteinExistence type="predicted"/>
<dbReference type="EMBL" id="FXWG01000001">
    <property type="protein sequence ID" value="SMQ60669.1"/>
    <property type="molecule type" value="Genomic_DNA"/>
</dbReference>
<dbReference type="InterPro" id="IPR029058">
    <property type="entry name" value="AB_hydrolase_fold"/>
</dbReference>
<protein>
    <submittedName>
        <fullName evidence="2">Pimeloyl-ACP methyl ester carboxylesterase</fullName>
    </submittedName>
</protein>
<dbReference type="SUPFAM" id="SSF53474">
    <property type="entry name" value="alpha/beta-Hydrolases"/>
    <property type="match status" value="1"/>
</dbReference>
<dbReference type="Pfam" id="PF00561">
    <property type="entry name" value="Abhydrolase_1"/>
    <property type="match status" value="1"/>
</dbReference>
<dbReference type="AlphaFoldDB" id="A0A1Y6EE24"/>
<dbReference type="PANTHER" id="PTHR43798:SF33">
    <property type="entry name" value="HYDROLASE, PUTATIVE (AFU_ORTHOLOGUE AFUA_2G14860)-RELATED"/>
    <property type="match status" value="1"/>
</dbReference>
<accession>A0A1Y6EE24</accession>
<dbReference type="Proteomes" id="UP000194420">
    <property type="component" value="Unassembled WGS sequence"/>
</dbReference>
<organism evidence="2 3">
    <name type="scientific">Altererythrobacter xiamenensis</name>
    <dbReference type="NCBI Taxonomy" id="1316679"/>
    <lineage>
        <taxon>Bacteria</taxon>
        <taxon>Pseudomonadati</taxon>
        <taxon>Pseudomonadota</taxon>
        <taxon>Alphaproteobacteria</taxon>
        <taxon>Sphingomonadales</taxon>
        <taxon>Erythrobacteraceae</taxon>
        <taxon>Altererythrobacter</taxon>
    </lineage>
</organism>
<sequence length="320" mass="34626">MRRLVKIIAIIAGLLLIAFLIFRTPDTDPADMRTKYGGAPSQFIEIGGGTTVHLRDEGPRDALPIILLHGSNADLHTWQPWAEVLREDYRVIRFDQVGHGLTGADPGEDYSVANYVEDIDEVADALGLERFVLGGNSMGGGHTLAYALEHPDRLIGIVLVDAGGAPVRREGGGNLAFTLAAMPGIGNVMSQLLPRSLVERSLSQSVSNQAVVTPEAVDRYWEMARYPGNRAATRARFARGLSSFSAEEIASLDMPALVMWGAEDALIPLEAGKWLDARLPNSTLVTYQGIGHLPQEEAPARSIADLRSWLMSLPLANQSP</sequence>